<organism evidence="1 2">
    <name type="scientific">Gordonia hankookensis</name>
    <dbReference type="NCBI Taxonomy" id="589403"/>
    <lineage>
        <taxon>Bacteria</taxon>
        <taxon>Bacillati</taxon>
        <taxon>Actinomycetota</taxon>
        <taxon>Actinomycetes</taxon>
        <taxon>Mycobacteriales</taxon>
        <taxon>Gordoniaceae</taxon>
        <taxon>Gordonia</taxon>
    </lineage>
</organism>
<evidence type="ECO:0000313" key="2">
    <source>
        <dbReference type="Proteomes" id="UP000602395"/>
    </source>
</evidence>
<comment type="caution">
    <text evidence="1">The sequence shown here is derived from an EMBL/GenBank/DDBJ whole genome shotgun (WGS) entry which is preliminary data.</text>
</comment>
<dbReference type="EMBL" id="JACWMS010000004">
    <property type="protein sequence ID" value="MBD1321853.1"/>
    <property type="molecule type" value="Genomic_DNA"/>
</dbReference>
<gene>
    <name evidence="1" type="ORF">IDF66_19935</name>
</gene>
<proteinExistence type="predicted"/>
<evidence type="ECO:0008006" key="3">
    <source>
        <dbReference type="Google" id="ProtNLM"/>
    </source>
</evidence>
<reference evidence="1 2" key="1">
    <citation type="submission" date="2020-09" db="EMBL/GenBank/DDBJ databases">
        <title>Novel species in genus Gordonia.</title>
        <authorList>
            <person name="Zhang G."/>
        </authorList>
    </citation>
    <scope>NUCLEOTIDE SEQUENCE [LARGE SCALE GENOMIC DNA]</scope>
    <source>
        <strain evidence="1 2">ON-33</strain>
    </source>
</reference>
<name>A0ABR7WHA0_9ACTN</name>
<dbReference type="RefSeq" id="WP_190268297.1">
    <property type="nucleotide sequence ID" value="NZ_BAABAD010000004.1"/>
</dbReference>
<protein>
    <recommendedName>
        <fullName evidence="3">Secreted protein</fullName>
    </recommendedName>
</protein>
<accession>A0ABR7WHA0</accession>
<dbReference type="Proteomes" id="UP000602395">
    <property type="component" value="Unassembled WGS sequence"/>
</dbReference>
<keyword evidence="2" id="KW-1185">Reference proteome</keyword>
<evidence type="ECO:0000313" key="1">
    <source>
        <dbReference type="EMBL" id="MBD1321853.1"/>
    </source>
</evidence>
<sequence length="183" mass="19726">MEVVAVVISALSLLVAGLGTYQANKRANDALAASHKAAADARWSAVQEAVQRLIGFDPAAEPVGERLQNLRIAMISLVDQLEGWDGIDAWLDAERTLGATLADQVLAASRSDDTVEQRVRNLDPLMSWAHVLSQNLRRFRSTGHNAAAPAALRANAEEFVRAVCEQNGWGPPPSTNPRIQPLS</sequence>